<dbReference type="AlphaFoldDB" id="A0A1I7YFN3"/>
<organism evidence="2 3">
    <name type="scientific">Steinernema glaseri</name>
    <dbReference type="NCBI Taxonomy" id="37863"/>
    <lineage>
        <taxon>Eukaryota</taxon>
        <taxon>Metazoa</taxon>
        <taxon>Ecdysozoa</taxon>
        <taxon>Nematoda</taxon>
        <taxon>Chromadorea</taxon>
        <taxon>Rhabditida</taxon>
        <taxon>Tylenchina</taxon>
        <taxon>Panagrolaimomorpha</taxon>
        <taxon>Strongyloidoidea</taxon>
        <taxon>Steinernematidae</taxon>
        <taxon>Steinernema</taxon>
    </lineage>
</organism>
<keyword evidence="1" id="KW-0175">Coiled coil</keyword>
<reference evidence="3" key="1">
    <citation type="submission" date="2016-11" db="UniProtKB">
        <authorList>
            <consortium name="WormBaseParasite"/>
        </authorList>
    </citation>
    <scope>IDENTIFICATION</scope>
</reference>
<keyword evidence="2" id="KW-1185">Reference proteome</keyword>
<sequence>MESFSISSGLDNSETAKRAVEALIYEKIQLEARLKDLELEKDAATSRCEVHLKELHEIRNEKETHRLEMESLRTENTELRGQLKKAEDEAQKAKELKSEISREYSLLRLNYESMEQELKEAERRIEVAAEEVKKLKGLRDSSSEEARKAREELNDCRLHLHTMTQEMERLQKSNEDLGKDLRTCKLLSQEMVMQLDLQVEDAMALKRAAQKERDDAKKKAADLEKRLLTTENQLQKLKCDLKEFEMAEGRLCHQIDELRGTVSNLQNENSELSQAWKEAHKRLKNYARFGDVVGSALADLKEGELELSTF</sequence>
<dbReference type="WBParaSite" id="L893_g15844.t1">
    <property type="protein sequence ID" value="L893_g15844.t1"/>
    <property type="gene ID" value="L893_g15844"/>
</dbReference>
<feature type="coiled-coil region" evidence="1">
    <location>
        <begin position="20"/>
        <end position="282"/>
    </location>
</feature>
<proteinExistence type="predicted"/>
<accession>A0A1I7YFN3</accession>
<evidence type="ECO:0000313" key="2">
    <source>
        <dbReference type="Proteomes" id="UP000095287"/>
    </source>
</evidence>
<evidence type="ECO:0000256" key="1">
    <source>
        <dbReference type="SAM" id="Coils"/>
    </source>
</evidence>
<evidence type="ECO:0000313" key="3">
    <source>
        <dbReference type="WBParaSite" id="L893_g15844.t1"/>
    </source>
</evidence>
<dbReference type="Gene3D" id="6.10.250.3110">
    <property type="match status" value="1"/>
</dbReference>
<dbReference type="Proteomes" id="UP000095287">
    <property type="component" value="Unplaced"/>
</dbReference>
<name>A0A1I7YFN3_9BILA</name>
<protein>
    <submittedName>
        <fullName evidence="3">Myosin_tail_1 domain-containing protein</fullName>
    </submittedName>
</protein>